<name>A0ABP9BNW7_9GAMM</name>
<dbReference type="EC" id="3.5.2.6" evidence="3"/>
<keyword evidence="5" id="KW-0378">Hydrolase</keyword>
<accession>A0ABP9BNW7</accession>
<keyword evidence="10" id="KW-1185">Reference proteome</keyword>
<dbReference type="InterPro" id="IPR001460">
    <property type="entry name" value="PCN-bd_Tpept"/>
</dbReference>
<evidence type="ECO:0000313" key="10">
    <source>
        <dbReference type="Proteomes" id="UP001499959"/>
    </source>
</evidence>
<dbReference type="RefSeq" id="WP_345303559.1">
    <property type="nucleotide sequence ID" value="NZ_BAABJE010000012.1"/>
</dbReference>
<dbReference type="Pfam" id="PF00905">
    <property type="entry name" value="Transpeptidase"/>
    <property type="match status" value="1"/>
</dbReference>
<evidence type="ECO:0000256" key="3">
    <source>
        <dbReference type="ARBA" id="ARBA00012865"/>
    </source>
</evidence>
<evidence type="ECO:0000313" key="9">
    <source>
        <dbReference type="EMBL" id="GAA4797201.1"/>
    </source>
</evidence>
<feature type="chain" id="PRO_5047005688" description="beta-lactamase" evidence="7">
    <location>
        <begin position="24"/>
        <end position="278"/>
    </location>
</feature>
<feature type="signal peptide" evidence="7">
    <location>
        <begin position="1"/>
        <end position="23"/>
    </location>
</feature>
<organism evidence="9 10">
    <name type="scientific">Lysobacter hankyongensis</name>
    <dbReference type="NCBI Taxonomy" id="1176535"/>
    <lineage>
        <taxon>Bacteria</taxon>
        <taxon>Pseudomonadati</taxon>
        <taxon>Pseudomonadota</taxon>
        <taxon>Gammaproteobacteria</taxon>
        <taxon>Lysobacterales</taxon>
        <taxon>Lysobacteraceae</taxon>
        <taxon>Lysobacter</taxon>
    </lineage>
</organism>
<keyword evidence="6" id="KW-0046">Antibiotic resistance</keyword>
<dbReference type="EMBL" id="BAABJE010000012">
    <property type="protein sequence ID" value="GAA4797201.1"/>
    <property type="molecule type" value="Genomic_DNA"/>
</dbReference>
<keyword evidence="4 7" id="KW-0732">Signal</keyword>
<evidence type="ECO:0000256" key="4">
    <source>
        <dbReference type="ARBA" id="ARBA00022729"/>
    </source>
</evidence>
<evidence type="ECO:0000256" key="1">
    <source>
        <dbReference type="ARBA" id="ARBA00001526"/>
    </source>
</evidence>
<evidence type="ECO:0000256" key="6">
    <source>
        <dbReference type="ARBA" id="ARBA00023251"/>
    </source>
</evidence>
<proteinExistence type="inferred from homology"/>
<dbReference type="InterPro" id="IPR012338">
    <property type="entry name" value="Beta-lactam/transpept-like"/>
</dbReference>
<gene>
    <name evidence="9" type="primary">blaOXA</name>
    <name evidence="9" type="ORF">GCM10023307_23830</name>
</gene>
<protein>
    <recommendedName>
        <fullName evidence="3">beta-lactamase</fullName>
        <ecNumber evidence="3">3.5.2.6</ecNumber>
    </recommendedName>
</protein>
<evidence type="ECO:0000256" key="7">
    <source>
        <dbReference type="SAM" id="SignalP"/>
    </source>
</evidence>
<comment type="catalytic activity">
    <reaction evidence="1">
        <text>a beta-lactam + H2O = a substituted beta-amino acid</text>
        <dbReference type="Rhea" id="RHEA:20401"/>
        <dbReference type="ChEBI" id="CHEBI:15377"/>
        <dbReference type="ChEBI" id="CHEBI:35627"/>
        <dbReference type="ChEBI" id="CHEBI:140347"/>
        <dbReference type="EC" id="3.5.2.6"/>
    </reaction>
</comment>
<sequence>MRRFLRNTVLVACLLALAPMLCAAPPATPAPTASAAARFAAYGQPGTFLLQRDGQRAQVVHGAALADTPLRPASTFKPMLALIALETGILKSADEIVPWNGKPYPDRPAWQRDMALREAMRTSSESYFGVLAERIGRERLAAWVQRVGYGNGRIGATPALAWHDGVLTVTARQQLAFVDRLRRGDLPFSAKTLAAVKAAMRDDDANGTRIYGKTGTHRDGDRTGNAWWIGWVEGPKGHASFVLGIDLSAADDRAMRTVLDKRIALGKQLLRDAGLLSK</sequence>
<feature type="domain" description="Penicillin-binding protein transpeptidase" evidence="8">
    <location>
        <begin position="65"/>
        <end position="246"/>
    </location>
</feature>
<dbReference type="InterPro" id="IPR050515">
    <property type="entry name" value="Beta-lactam/transpept"/>
</dbReference>
<dbReference type="PANTHER" id="PTHR30627">
    <property type="entry name" value="PEPTIDOGLYCAN D,D-TRANSPEPTIDASE"/>
    <property type="match status" value="1"/>
</dbReference>
<comment type="caution">
    <text evidence="9">The sequence shown here is derived from an EMBL/GenBank/DDBJ whole genome shotgun (WGS) entry which is preliminary data.</text>
</comment>
<comment type="similarity">
    <text evidence="2">Belongs to the class-D beta-lactamase family.</text>
</comment>
<evidence type="ECO:0000259" key="8">
    <source>
        <dbReference type="Pfam" id="PF00905"/>
    </source>
</evidence>
<dbReference type="Gene3D" id="3.40.710.10">
    <property type="entry name" value="DD-peptidase/beta-lactamase superfamily"/>
    <property type="match status" value="1"/>
</dbReference>
<reference evidence="10" key="1">
    <citation type="journal article" date="2019" name="Int. J. Syst. Evol. Microbiol.">
        <title>The Global Catalogue of Microorganisms (GCM) 10K type strain sequencing project: providing services to taxonomists for standard genome sequencing and annotation.</title>
        <authorList>
            <consortium name="The Broad Institute Genomics Platform"/>
            <consortium name="The Broad Institute Genome Sequencing Center for Infectious Disease"/>
            <person name="Wu L."/>
            <person name="Ma J."/>
        </authorList>
    </citation>
    <scope>NUCLEOTIDE SEQUENCE [LARGE SCALE GENOMIC DNA]</scope>
    <source>
        <strain evidence="10">JCM 18204</strain>
    </source>
</reference>
<evidence type="ECO:0000256" key="5">
    <source>
        <dbReference type="ARBA" id="ARBA00022801"/>
    </source>
</evidence>
<evidence type="ECO:0000256" key="2">
    <source>
        <dbReference type="ARBA" id="ARBA00007898"/>
    </source>
</evidence>
<dbReference type="PANTHER" id="PTHR30627:SF6">
    <property type="entry name" value="BETA-LACTAMASE YBXI-RELATED"/>
    <property type="match status" value="1"/>
</dbReference>
<dbReference type="Proteomes" id="UP001499959">
    <property type="component" value="Unassembled WGS sequence"/>
</dbReference>
<dbReference type="SUPFAM" id="SSF56601">
    <property type="entry name" value="beta-lactamase/transpeptidase-like"/>
    <property type="match status" value="1"/>
</dbReference>